<geneLocation type="mitochondrion" evidence="3"/>
<reference evidence="2 4" key="1">
    <citation type="submission" date="2015-02" db="EMBL/GenBank/DDBJ databases">
        <authorList>
            <person name="Chooi Y.-H."/>
        </authorList>
    </citation>
    <scope>NUCLEOTIDE SEQUENCE [LARGE SCALE GENOMIC DNA]</scope>
    <source>
        <strain evidence="2">E3</strain>
    </source>
</reference>
<name>A0A0G4INF5_PLABS</name>
<feature type="coiled-coil region" evidence="1">
    <location>
        <begin position="100"/>
        <end position="160"/>
    </location>
</feature>
<keyword evidence="4" id="KW-1185">Reference proteome</keyword>
<evidence type="ECO:0000313" key="5">
    <source>
        <dbReference type="Proteomes" id="UP000290189"/>
    </source>
</evidence>
<sequence>MAELAKEISALYAEIRSLNTEGHQGASEKGFPAAHQDCEHVAIQKLKLSYDERFRRVEERLTQLEGRAGDKSQVDDVLQELERRISTRFRELAAYSTAIRDVVRDEIQRLENDIRCREKTTRAISSEVQEYTARKIDQEMADHDQRLVTLDQEVRQLKTRFIDVLRCFNGRHHG</sequence>
<keyword evidence="1" id="KW-0175">Coiled coil</keyword>
<evidence type="ECO:0000313" key="2">
    <source>
        <dbReference type="EMBL" id="CEO96709.1"/>
    </source>
</evidence>
<proteinExistence type="predicted"/>
<evidence type="ECO:0000313" key="4">
    <source>
        <dbReference type="Proteomes" id="UP000039324"/>
    </source>
</evidence>
<dbReference type="Proteomes" id="UP000039324">
    <property type="component" value="Unassembled WGS sequence"/>
</dbReference>
<organism evidence="2 4">
    <name type="scientific">Plasmodiophora brassicae</name>
    <name type="common">Clubroot disease agent</name>
    <dbReference type="NCBI Taxonomy" id="37360"/>
    <lineage>
        <taxon>Eukaryota</taxon>
        <taxon>Sar</taxon>
        <taxon>Rhizaria</taxon>
        <taxon>Endomyxa</taxon>
        <taxon>Phytomyxea</taxon>
        <taxon>Plasmodiophorida</taxon>
        <taxon>Plasmodiophoridae</taxon>
        <taxon>Plasmodiophora</taxon>
    </lineage>
</organism>
<dbReference type="Proteomes" id="UP000290189">
    <property type="component" value="Unassembled WGS sequence"/>
</dbReference>
<dbReference type="EMBL" id="CDSF01000076">
    <property type="protein sequence ID" value="CEO96709.1"/>
    <property type="molecule type" value="Genomic_DNA"/>
</dbReference>
<dbReference type="AlphaFoldDB" id="A0A0G4INF5"/>
<accession>A0A0G4INF5</accession>
<evidence type="ECO:0000313" key="3">
    <source>
        <dbReference type="EMBL" id="SPQ95372.1"/>
    </source>
</evidence>
<reference evidence="3 5" key="2">
    <citation type="submission" date="2018-03" db="EMBL/GenBank/DDBJ databases">
        <authorList>
            <person name="Fogelqvist J."/>
        </authorList>
    </citation>
    <scope>NUCLEOTIDE SEQUENCE [LARGE SCALE GENOMIC DNA]</scope>
</reference>
<protein>
    <submittedName>
        <fullName evidence="2">Uncharacterized protein</fullName>
    </submittedName>
</protein>
<dbReference type="EMBL" id="OVEO01000004">
    <property type="protein sequence ID" value="SPQ95372.1"/>
    <property type="molecule type" value="Genomic_DNA"/>
</dbReference>
<gene>
    <name evidence="2" type="ORF">PBRA_005311</name>
    <name evidence="3" type="ORF">PLBR_LOCUS2587</name>
</gene>
<evidence type="ECO:0000256" key="1">
    <source>
        <dbReference type="SAM" id="Coils"/>
    </source>
</evidence>
<keyword evidence="3" id="KW-0496">Mitochondrion</keyword>